<feature type="chain" id="PRO_5046469798" evidence="2">
    <location>
        <begin position="28"/>
        <end position="158"/>
    </location>
</feature>
<protein>
    <submittedName>
        <fullName evidence="3">Uncharacterized protein</fullName>
    </submittedName>
</protein>
<accession>A0ABT5Z7X6</accession>
<evidence type="ECO:0000313" key="3">
    <source>
        <dbReference type="EMBL" id="MDF2259934.1"/>
    </source>
</evidence>
<dbReference type="PROSITE" id="PS51257">
    <property type="entry name" value="PROKAR_LIPOPROTEIN"/>
    <property type="match status" value="1"/>
</dbReference>
<sequence length="158" mass="15117">MTRLSARARRAAAALPLVFLLAGTAGCLRFSEPGRPQSHGSAGPSAGAGSASADPDGDAARAHRAVPGTPEDASVSPGAASVQAAPSAGRSSDHPESSSAGRPPSAPHGPAPRPSSVRPSTPVVPPPVTSPTPTPTPTPPPSTGGASPSPGAQPKAGG</sequence>
<comment type="caution">
    <text evidence="3">The sequence shown here is derived from an EMBL/GenBank/DDBJ whole genome shotgun (WGS) entry which is preliminary data.</text>
</comment>
<evidence type="ECO:0000313" key="4">
    <source>
        <dbReference type="Proteomes" id="UP001220022"/>
    </source>
</evidence>
<feature type="compositionally biased region" description="Pro residues" evidence="1">
    <location>
        <begin position="104"/>
        <end position="113"/>
    </location>
</feature>
<feature type="region of interest" description="Disordered" evidence="1">
    <location>
        <begin position="28"/>
        <end position="158"/>
    </location>
</feature>
<evidence type="ECO:0000256" key="1">
    <source>
        <dbReference type="SAM" id="MobiDB-lite"/>
    </source>
</evidence>
<feature type="signal peptide" evidence="2">
    <location>
        <begin position="1"/>
        <end position="27"/>
    </location>
</feature>
<keyword evidence="2" id="KW-0732">Signal</keyword>
<name>A0ABT5Z7X6_9ACTN</name>
<feature type="compositionally biased region" description="Pro residues" evidence="1">
    <location>
        <begin position="122"/>
        <end position="142"/>
    </location>
</feature>
<reference evidence="3 4" key="1">
    <citation type="submission" date="2023-03" db="EMBL/GenBank/DDBJ databases">
        <title>Draft genome sequence of type strain Streptomyces ferralitis JCM 14344.</title>
        <authorList>
            <person name="Klaysubun C."/>
            <person name="Duangmal K."/>
        </authorList>
    </citation>
    <scope>NUCLEOTIDE SEQUENCE [LARGE SCALE GENOMIC DNA]</scope>
    <source>
        <strain evidence="3 4">JCM 14344</strain>
    </source>
</reference>
<evidence type="ECO:0000256" key="2">
    <source>
        <dbReference type="SAM" id="SignalP"/>
    </source>
</evidence>
<organism evidence="3 4">
    <name type="scientific">Streptantibioticus ferralitis</name>
    <dbReference type="NCBI Taxonomy" id="236510"/>
    <lineage>
        <taxon>Bacteria</taxon>
        <taxon>Bacillati</taxon>
        <taxon>Actinomycetota</taxon>
        <taxon>Actinomycetes</taxon>
        <taxon>Kitasatosporales</taxon>
        <taxon>Streptomycetaceae</taxon>
        <taxon>Streptantibioticus</taxon>
    </lineage>
</organism>
<proteinExistence type="predicted"/>
<dbReference type="RefSeq" id="WP_275820035.1">
    <property type="nucleotide sequence ID" value="NZ_BAAANM010000029.1"/>
</dbReference>
<dbReference type="EMBL" id="JARHTQ010000027">
    <property type="protein sequence ID" value="MDF2259934.1"/>
    <property type="molecule type" value="Genomic_DNA"/>
</dbReference>
<dbReference type="Proteomes" id="UP001220022">
    <property type="component" value="Unassembled WGS sequence"/>
</dbReference>
<keyword evidence="4" id="KW-1185">Reference proteome</keyword>
<feature type="compositionally biased region" description="Low complexity" evidence="1">
    <location>
        <begin position="40"/>
        <end position="54"/>
    </location>
</feature>
<gene>
    <name evidence="3" type="ORF">P2L57_30680</name>
</gene>